<feature type="transmembrane region" description="Helical" evidence="1">
    <location>
        <begin position="222"/>
        <end position="241"/>
    </location>
</feature>
<keyword evidence="1" id="KW-1133">Transmembrane helix</keyword>
<feature type="transmembrane region" description="Helical" evidence="1">
    <location>
        <begin position="129"/>
        <end position="150"/>
    </location>
</feature>
<protein>
    <recommendedName>
        <fullName evidence="2">Acyltransferase 3 domain-containing protein</fullName>
    </recommendedName>
</protein>
<dbReference type="InterPro" id="IPR050879">
    <property type="entry name" value="Acyltransferase_3"/>
</dbReference>
<evidence type="ECO:0000313" key="4">
    <source>
        <dbReference type="Proteomes" id="UP000182840"/>
    </source>
</evidence>
<dbReference type="EMBL" id="CP018171">
    <property type="protein sequence ID" value="APH71490.1"/>
    <property type="molecule type" value="Genomic_DNA"/>
</dbReference>
<dbReference type="GO" id="GO:0000271">
    <property type="term" value="P:polysaccharide biosynthetic process"/>
    <property type="evidence" value="ECO:0007669"/>
    <property type="project" value="TreeGrafter"/>
</dbReference>
<dbReference type="Proteomes" id="UP000182840">
    <property type="component" value="Chromosome"/>
</dbReference>
<dbReference type="Pfam" id="PF01757">
    <property type="entry name" value="Acyl_transf_3"/>
    <property type="match status" value="1"/>
</dbReference>
<evidence type="ECO:0000259" key="2">
    <source>
        <dbReference type="Pfam" id="PF01757"/>
    </source>
</evidence>
<dbReference type="PANTHER" id="PTHR23028:SF53">
    <property type="entry name" value="ACYL_TRANSF_3 DOMAIN-CONTAINING PROTEIN"/>
    <property type="match status" value="1"/>
</dbReference>
<sequence length="373" mass="41568">MEKRSQPIDVLRGIAIVSVIIWHAFAPHMMQWYPWSAKLFKLTWAGVDLFFVISGFLIGSILLRYRTSSSYFLAFYGRRFFRIFPLYAVTLIIAYLYGGTKEPFWALATFTQNVLWAIEGRFGDAWTGVTWSLAVEEQFYLVVPLLILLISPKQLPWVLIPLVIAAPLLRLAIWATGGGPFTSVYYAVYLMLPTRMDGLFLGVLLAWLLLEPRRSDWLMSHRVGVKSVSAILLLGCAAMSIAEWSSASRGMILGGYTWIALTAASVVLLAATTKRQVSVLLTPLAAAGIGCFSLYLLHIPLGVILLYSIDWAAFPLHPLPFFVARAISLVIAAYICWHLIEKPNIAIGHRLFPYRRLAPGSESRNAKQPASAG</sequence>
<dbReference type="OrthoDB" id="9796461at2"/>
<gene>
    <name evidence="3" type="ORF">BSQ44_08990</name>
</gene>
<feature type="domain" description="Acyltransferase 3" evidence="2">
    <location>
        <begin position="8"/>
        <end position="337"/>
    </location>
</feature>
<feature type="transmembrane region" description="Helical" evidence="1">
    <location>
        <begin position="42"/>
        <end position="63"/>
    </location>
</feature>
<dbReference type="GO" id="GO:0016747">
    <property type="term" value="F:acyltransferase activity, transferring groups other than amino-acyl groups"/>
    <property type="evidence" value="ECO:0007669"/>
    <property type="project" value="InterPro"/>
</dbReference>
<feature type="transmembrane region" description="Helical" evidence="1">
    <location>
        <begin position="12"/>
        <end position="30"/>
    </location>
</feature>
<reference evidence="4" key="1">
    <citation type="submission" date="2016-11" db="EMBL/GenBank/DDBJ databases">
        <title>Mesorhizobium oceanicum sp. nov., isolated from deep seawater in South China Sea.</title>
        <authorList>
            <person name="Fu G.-Y."/>
        </authorList>
    </citation>
    <scope>NUCLEOTIDE SEQUENCE [LARGE SCALE GENOMIC DNA]</scope>
    <source>
        <strain evidence="4">B7</strain>
    </source>
</reference>
<organism evidence="3 4">
    <name type="scientific">Aquibium oceanicum</name>
    <dbReference type="NCBI Taxonomy" id="1670800"/>
    <lineage>
        <taxon>Bacteria</taxon>
        <taxon>Pseudomonadati</taxon>
        <taxon>Pseudomonadota</taxon>
        <taxon>Alphaproteobacteria</taxon>
        <taxon>Hyphomicrobiales</taxon>
        <taxon>Phyllobacteriaceae</taxon>
        <taxon>Aquibium</taxon>
    </lineage>
</organism>
<dbReference type="KEGG" id="meso:BSQ44_08990"/>
<accession>A0A1L3SQ49</accession>
<dbReference type="RefSeq" id="WP_072603201.1">
    <property type="nucleotide sequence ID" value="NZ_CP018171.1"/>
</dbReference>
<keyword evidence="4" id="KW-1185">Reference proteome</keyword>
<dbReference type="InterPro" id="IPR002656">
    <property type="entry name" value="Acyl_transf_3_dom"/>
</dbReference>
<dbReference type="GO" id="GO:0016020">
    <property type="term" value="C:membrane"/>
    <property type="evidence" value="ECO:0007669"/>
    <property type="project" value="TreeGrafter"/>
</dbReference>
<dbReference type="AlphaFoldDB" id="A0A1L3SQ49"/>
<feature type="transmembrane region" description="Helical" evidence="1">
    <location>
        <begin position="157"/>
        <end position="175"/>
    </location>
</feature>
<feature type="transmembrane region" description="Helical" evidence="1">
    <location>
        <begin position="321"/>
        <end position="340"/>
    </location>
</feature>
<keyword evidence="1" id="KW-0812">Transmembrane</keyword>
<evidence type="ECO:0000256" key="1">
    <source>
        <dbReference type="SAM" id="Phobius"/>
    </source>
</evidence>
<keyword evidence="1" id="KW-0472">Membrane</keyword>
<dbReference type="PANTHER" id="PTHR23028">
    <property type="entry name" value="ACETYLTRANSFERASE"/>
    <property type="match status" value="1"/>
</dbReference>
<proteinExistence type="predicted"/>
<name>A0A1L3SQ49_9HYPH</name>
<feature type="transmembrane region" description="Helical" evidence="1">
    <location>
        <begin position="253"/>
        <end position="272"/>
    </location>
</feature>
<feature type="transmembrane region" description="Helical" evidence="1">
    <location>
        <begin position="187"/>
        <end position="210"/>
    </location>
</feature>
<feature type="transmembrane region" description="Helical" evidence="1">
    <location>
        <begin position="284"/>
        <end position="309"/>
    </location>
</feature>
<evidence type="ECO:0000313" key="3">
    <source>
        <dbReference type="EMBL" id="APH71490.1"/>
    </source>
</evidence>
<feature type="transmembrane region" description="Helical" evidence="1">
    <location>
        <begin position="83"/>
        <end position="100"/>
    </location>
</feature>
<dbReference type="STRING" id="1670800.BSQ44_08990"/>